<evidence type="ECO:0000256" key="10">
    <source>
        <dbReference type="SAM" id="MobiDB-lite"/>
    </source>
</evidence>
<keyword evidence="9" id="KW-0325">Glycoprotein</keyword>
<feature type="region of interest" description="Disordered" evidence="10">
    <location>
        <begin position="333"/>
        <end position="357"/>
    </location>
</feature>
<comment type="similarity">
    <text evidence="2">Belongs to the sulfotransferase 3 family.</text>
</comment>
<organism evidence="11 12">
    <name type="scientific">Monosiga brevicollis</name>
    <name type="common">Choanoflagellate</name>
    <dbReference type="NCBI Taxonomy" id="81824"/>
    <lineage>
        <taxon>Eukaryota</taxon>
        <taxon>Choanoflagellata</taxon>
        <taxon>Craspedida</taxon>
        <taxon>Salpingoecidae</taxon>
        <taxon>Monosiga</taxon>
    </lineage>
</organism>
<dbReference type="Pfam" id="PF03567">
    <property type="entry name" value="Sulfotransfer_2"/>
    <property type="match status" value="1"/>
</dbReference>
<keyword evidence="7" id="KW-0333">Golgi apparatus</keyword>
<proteinExistence type="inferred from homology"/>
<dbReference type="eggNOG" id="KOG3922">
    <property type="taxonomic scope" value="Eukaryota"/>
</dbReference>
<dbReference type="KEGG" id="mbr:MONBRDRAFT_15088"/>
<dbReference type="AlphaFoldDB" id="A9UTA8"/>
<dbReference type="Proteomes" id="UP000001357">
    <property type="component" value="Unassembled WGS sequence"/>
</dbReference>
<feature type="compositionally biased region" description="Polar residues" evidence="10">
    <location>
        <begin position="333"/>
        <end position="345"/>
    </location>
</feature>
<evidence type="ECO:0000256" key="5">
    <source>
        <dbReference type="ARBA" id="ARBA00022968"/>
    </source>
</evidence>
<evidence type="ECO:0000256" key="2">
    <source>
        <dbReference type="ARBA" id="ARBA00010569"/>
    </source>
</evidence>
<keyword evidence="3" id="KW-0808">Transferase</keyword>
<evidence type="ECO:0000256" key="4">
    <source>
        <dbReference type="ARBA" id="ARBA00022692"/>
    </source>
</evidence>
<dbReference type="FunCoup" id="A9UTA8">
    <property type="interactions" value="659"/>
</dbReference>
<evidence type="ECO:0000256" key="3">
    <source>
        <dbReference type="ARBA" id="ARBA00022679"/>
    </source>
</evidence>
<name>A9UTA8_MONBE</name>
<dbReference type="OMA" id="TTWREMK"/>
<dbReference type="RefSeq" id="XP_001743635.1">
    <property type="nucleotide sequence ID" value="XM_001743583.1"/>
</dbReference>
<dbReference type="GO" id="GO:0000139">
    <property type="term" value="C:Golgi membrane"/>
    <property type="evidence" value="ECO:0007669"/>
    <property type="project" value="UniProtKB-SubCell"/>
</dbReference>
<evidence type="ECO:0000256" key="6">
    <source>
        <dbReference type="ARBA" id="ARBA00022989"/>
    </source>
</evidence>
<evidence type="ECO:0000256" key="8">
    <source>
        <dbReference type="ARBA" id="ARBA00023136"/>
    </source>
</evidence>
<keyword evidence="12" id="KW-1185">Reference proteome</keyword>
<dbReference type="InterPro" id="IPR005331">
    <property type="entry name" value="Sulfotransferase"/>
</dbReference>
<dbReference type="InterPro" id="IPR027417">
    <property type="entry name" value="P-loop_NTPase"/>
</dbReference>
<dbReference type="PANTHER" id="PTHR12129:SF15">
    <property type="entry name" value="URONYL 2-SULFOTRANSFERASE"/>
    <property type="match status" value="1"/>
</dbReference>
<dbReference type="EMBL" id="CH991545">
    <property type="protein sequence ID" value="EDQ91213.1"/>
    <property type="molecule type" value="Genomic_DNA"/>
</dbReference>
<keyword evidence="4" id="KW-0812">Transmembrane</keyword>
<keyword evidence="5" id="KW-0735">Signal-anchor</keyword>
<gene>
    <name evidence="11" type="ORF">MONBRDRAFT_15088</name>
</gene>
<evidence type="ECO:0000313" key="11">
    <source>
        <dbReference type="EMBL" id="EDQ91213.1"/>
    </source>
</evidence>
<keyword evidence="6" id="KW-1133">Transmembrane helix</keyword>
<accession>A9UTA8</accession>
<sequence length="357" mass="40601">MTAFWLLLVAVSQAYPLLDDAYSPAEEFSNDLAERVSRESALSPDLRANPDTCVALNPHSVFYNRVPKAASTSLKTLASQRAHKNGYIHISSTVYNDRGFFETDQEEANVQRIQAIFDQYDKVLYDQHIRFLNFSKFGKHQPAYINMVREPISRAVSTYYFARVGQHSRRDEIRALLGEQADWDINTCIDRREECRWFTSKIEHFNLMTRFFCGHSEACRVVDDAAFEVAKYNLEHNFVFVGVTERFAESVRVLEKILPKFFRGAYRTISSAAPDASRQNVNKKAGAKPNQENLEILQHLARYDLALYQFASGLFERKLQACFSGLDVPAAEQSPSLGEQTSQGGSYDVNGFSVPRA</sequence>
<dbReference type="GeneID" id="5889185"/>
<evidence type="ECO:0000256" key="1">
    <source>
        <dbReference type="ARBA" id="ARBA00004323"/>
    </source>
</evidence>
<dbReference type="PANTHER" id="PTHR12129">
    <property type="entry name" value="HEPARAN SULFATE 2-O-SULFOTRANSFERASE"/>
    <property type="match status" value="1"/>
</dbReference>
<keyword evidence="8" id="KW-0472">Membrane</keyword>
<protein>
    <submittedName>
        <fullName evidence="11">Uncharacterized protein</fullName>
    </submittedName>
</protein>
<dbReference type="Gene3D" id="3.40.50.300">
    <property type="entry name" value="P-loop containing nucleotide triphosphate hydrolases"/>
    <property type="match status" value="1"/>
</dbReference>
<dbReference type="SUPFAM" id="SSF52540">
    <property type="entry name" value="P-loop containing nucleoside triphosphate hydrolases"/>
    <property type="match status" value="1"/>
</dbReference>
<dbReference type="FunFam" id="3.40.50.300:FF:004299">
    <property type="entry name" value="Predicted protein"/>
    <property type="match status" value="1"/>
</dbReference>
<dbReference type="GO" id="GO:0008146">
    <property type="term" value="F:sulfotransferase activity"/>
    <property type="evidence" value="ECO:0000318"/>
    <property type="project" value="GO_Central"/>
</dbReference>
<reference evidence="11 12" key="1">
    <citation type="journal article" date="2008" name="Nature">
        <title>The genome of the choanoflagellate Monosiga brevicollis and the origin of metazoans.</title>
        <authorList>
            <consortium name="JGI Sequencing"/>
            <person name="King N."/>
            <person name="Westbrook M.J."/>
            <person name="Young S.L."/>
            <person name="Kuo A."/>
            <person name="Abedin M."/>
            <person name="Chapman J."/>
            <person name="Fairclough S."/>
            <person name="Hellsten U."/>
            <person name="Isogai Y."/>
            <person name="Letunic I."/>
            <person name="Marr M."/>
            <person name="Pincus D."/>
            <person name="Putnam N."/>
            <person name="Rokas A."/>
            <person name="Wright K.J."/>
            <person name="Zuzow R."/>
            <person name="Dirks W."/>
            <person name="Good M."/>
            <person name="Goodstein D."/>
            <person name="Lemons D."/>
            <person name="Li W."/>
            <person name="Lyons J.B."/>
            <person name="Morris A."/>
            <person name="Nichols S."/>
            <person name="Richter D.J."/>
            <person name="Salamov A."/>
            <person name="Bork P."/>
            <person name="Lim W.A."/>
            <person name="Manning G."/>
            <person name="Miller W.T."/>
            <person name="McGinnis W."/>
            <person name="Shapiro H."/>
            <person name="Tjian R."/>
            <person name="Grigoriev I.V."/>
            <person name="Rokhsar D."/>
        </authorList>
    </citation>
    <scope>NUCLEOTIDE SEQUENCE [LARGE SCALE GENOMIC DNA]</scope>
    <source>
        <strain evidence="12">MX1 / ATCC 50154</strain>
    </source>
</reference>
<dbReference type="InterPro" id="IPR007734">
    <property type="entry name" value="Heparan_SO4_2-O-STrfase"/>
</dbReference>
<evidence type="ECO:0000256" key="9">
    <source>
        <dbReference type="ARBA" id="ARBA00023180"/>
    </source>
</evidence>
<comment type="subcellular location">
    <subcellularLocation>
        <location evidence="1">Golgi apparatus membrane</location>
        <topology evidence="1">Single-pass type II membrane protein</topology>
    </subcellularLocation>
</comment>
<evidence type="ECO:0000256" key="7">
    <source>
        <dbReference type="ARBA" id="ARBA00023034"/>
    </source>
</evidence>
<evidence type="ECO:0000313" key="12">
    <source>
        <dbReference type="Proteomes" id="UP000001357"/>
    </source>
</evidence>
<dbReference type="InParanoid" id="A9UTA8"/>